<dbReference type="Proteomes" id="UP000540989">
    <property type="component" value="Unassembled WGS sequence"/>
</dbReference>
<reference evidence="3 4" key="1">
    <citation type="submission" date="2020-08" db="EMBL/GenBank/DDBJ databases">
        <title>Genomic Encyclopedia of Type Strains, Phase IV (KMG-V): Genome sequencing to study the core and pangenomes of soil and plant-associated prokaryotes.</title>
        <authorList>
            <person name="Whitman W."/>
        </authorList>
    </citation>
    <scope>NUCLEOTIDE SEQUENCE [LARGE SCALE GENOMIC DNA]</scope>
    <source>
        <strain evidence="3 4">M8UP14</strain>
    </source>
</reference>
<dbReference type="InterPro" id="IPR052967">
    <property type="entry name" value="Stress_Response_Assoc"/>
</dbReference>
<sequence>MSKTVVGLFSTMAEANKAKQELITDGYESHNIHVMANDEGLASSSAPTANESGYTDIGSGGGTGIGEKISSFFRSLIGGDDHAHDHYAKGVNAGGALLAITVPDEEAAEAATFLKQVGARDIEGGSSSKYEGSATTAAEGVAIPIVEEELVVGKREVDRGGVRIYSHVVERPVDADINLREEQINVERRVVNRPATAADFAAGSGSVIELNATGEEAVVGKTSRVVEEVLVGKQSSERTQAIHDSVRKTEVDVEEVPGETTGAGISKDRY</sequence>
<keyword evidence="4" id="KW-1185">Reference proteome</keyword>
<dbReference type="RefSeq" id="WP_184223036.1">
    <property type="nucleotide sequence ID" value="NZ_JACHIP010000016.1"/>
</dbReference>
<proteinExistence type="predicted"/>
<dbReference type="AlphaFoldDB" id="A0A7W8E6F2"/>
<evidence type="ECO:0000313" key="3">
    <source>
        <dbReference type="EMBL" id="MBB5060631.1"/>
    </source>
</evidence>
<evidence type="ECO:0000259" key="2">
    <source>
        <dbReference type="Pfam" id="PF09557"/>
    </source>
</evidence>
<feature type="domain" description="DUF2382" evidence="2">
    <location>
        <begin position="143"/>
        <end position="253"/>
    </location>
</feature>
<dbReference type="PANTHER" id="PTHR38463:SF1">
    <property type="entry name" value="STRESS RESPONSE PROTEIN YSNF"/>
    <property type="match status" value="1"/>
</dbReference>
<gene>
    <name evidence="3" type="ORF">HDF16_005367</name>
</gene>
<feature type="region of interest" description="Disordered" evidence="1">
    <location>
        <begin position="246"/>
        <end position="270"/>
    </location>
</feature>
<comment type="caution">
    <text evidence="3">The sequence shown here is derived from an EMBL/GenBank/DDBJ whole genome shotgun (WGS) entry which is preliminary data.</text>
</comment>
<dbReference type="InterPro" id="IPR019060">
    <property type="entry name" value="DUF2382"/>
</dbReference>
<protein>
    <submittedName>
        <fullName evidence="3">Uncharacterized protein (TIGR02271 family)</fullName>
    </submittedName>
</protein>
<dbReference type="EMBL" id="JACHIP010000016">
    <property type="protein sequence ID" value="MBB5060631.1"/>
    <property type="molecule type" value="Genomic_DNA"/>
</dbReference>
<dbReference type="Pfam" id="PF09557">
    <property type="entry name" value="DUF2382"/>
    <property type="match status" value="1"/>
</dbReference>
<evidence type="ECO:0000256" key="1">
    <source>
        <dbReference type="SAM" id="MobiDB-lite"/>
    </source>
</evidence>
<organism evidence="3 4">
    <name type="scientific">Granulicella aggregans</name>
    <dbReference type="NCBI Taxonomy" id="474949"/>
    <lineage>
        <taxon>Bacteria</taxon>
        <taxon>Pseudomonadati</taxon>
        <taxon>Acidobacteriota</taxon>
        <taxon>Terriglobia</taxon>
        <taxon>Terriglobales</taxon>
        <taxon>Acidobacteriaceae</taxon>
        <taxon>Granulicella</taxon>
    </lineage>
</organism>
<evidence type="ECO:0000313" key="4">
    <source>
        <dbReference type="Proteomes" id="UP000540989"/>
    </source>
</evidence>
<accession>A0A7W8E6F2</accession>
<name>A0A7W8E6F2_9BACT</name>
<dbReference type="PANTHER" id="PTHR38463">
    <property type="entry name" value="STRESS RESPONSE PROTEIN YSNF"/>
    <property type="match status" value="1"/>
</dbReference>